<organism evidence="1 2">
    <name type="scientific">Colletotrichum lupini</name>
    <dbReference type="NCBI Taxonomy" id="145971"/>
    <lineage>
        <taxon>Eukaryota</taxon>
        <taxon>Fungi</taxon>
        <taxon>Dikarya</taxon>
        <taxon>Ascomycota</taxon>
        <taxon>Pezizomycotina</taxon>
        <taxon>Sordariomycetes</taxon>
        <taxon>Hypocreomycetidae</taxon>
        <taxon>Glomerellales</taxon>
        <taxon>Glomerellaceae</taxon>
        <taxon>Colletotrichum</taxon>
        <taxon>Colletotrichum acutatum species complex</taxon>
    </lineage>
</organism>
<evidence type="ECO:0000313" key="1">
    <source>
        <dbReference type="EMBL" id="UQC77119.1"/>
    </source>
</evidence>
<keyword evidence="2" id="KW-1185">Reference proteome</keyword>
<dbReference type="KEGG" id="clup:CLUP02_02586"/>
<name>A0A9Q8SGT2_9PEZI</name>
<dbReference type="AlphaFoldDB" id="A0A9Q8SGT2"/>
<dbReference type="EMBL" id="CP019474">
    <property type="protein sequence ID" value="UQC77119.1"/>
    <property type="molecule type" value="Genomic_DNA"/>
</dbReference>
<sequence>MLRESDELPSCAIVLRWRPYQPKFGMGPVHQESVSGRQNDIAGGYDTAVIRLVRRFVGGTIRGSLDAGADGLQSLNMKEIYS</sequence>
<gene>
    <name evidence="1" type="ORF">CLUP02_02586</name>
</gene>
<reference evidence="1" key="1">
    <citation type="journal article" date="2021" name="Mol. Plant Microbe Interact.">
        <title>Complete Genome Sequence of the Plant-Pathogenic Fungus Colletotrichum lupini.</title>
        <authorList>
            <person name="Baroncelli R."/>
            <person name="Pensec F."/>
            <person name="Da Lio D."/>
            <person name="Boufleur T."/>
            <person name="Vicente I."/>
            <person name="Sarrocco S."/>
            <person name="Picot A."/>
            <person name="Baraldi E."/>
            <person name="Sukno S."/>
            <person name="Thon M."/>
            <person name="Le Floch G."/>
        </authorList>
    </citation>
    <scope>NUCLEOTIDE SEQUENCE</scope>
    <source>
        <strain evidence="1">IMI 504893</strain>
    </source>
</reference>
<dbReference type="GeneID" id="73336627"/>
<evidence type="ECO:0000313" key="2">
    <source>
        <dbReference type="Proteomes" id="UP000830671"/>
    </source>
</evidence>
<protein>
    <submittedName>
        <fullName evidence="1">Uncharacterized protein</fullName>
    </submittedName>
</protein>
<dbReference type="Proteomes" id="UP000830671">
    <property type="component" value="Chromosome 2"/>
</dbReference>
<dbReference type="RefSeq" id="XP_049138760.1">
    <property type="nucleotide sequence ID" value="XM_049281617.1"/>
</dbReference>
<accession>A0A9Q8SGT2</accession>
<proteinExistence type="predicted"/>